<proteinExistence type="predicted"/>
<dbReference type="PRINTS" id="PR01270">
    <property type="entry name" value="HDASUPER"/>
</dbReference>
<evidence type="ECO:0000313" key="2">
    <source>
        <dbReference type="EMBL" id="RXE56658.1"/>
    </source>
</evidence>
<reference evidence="2 3" key="1">
    <citation type="journal article" date="2015" name="Int. J. Syst. Evol. Microbiol.">
        <title>Methanoculleus taiwanensis sp. nov., a methanogen isolated from deep marine sediment at the deformation front area near Taiwan.</title>
        <authorList>
            <person name="Weng C.Y."/>
            <person name="Chen S.C."/>
            <person name="Lai M.C."/>
            <person name="Wu S.Y."/>
            <person name="Lin S."/>
            <person name="Yang T.F."/>
            <person name="Chen P.C."/>
        </authorList>
    </citation>
    <scope>NUCLEOTIDE SEQUENCE [LARGE SCALE GENOMIC DNA]</scope>
    <source>
        <strain evidence="2 3">CYW4</strain>
    </source>
</reference>
<dbReference type="CDD" id="cd09992">
    <property type="entry name" value="HDAC_classII"/>
    <property type="match status" value="1"/>
</dbReference>
<dbReference type="InterPro" id="IPR000286">
    <property type="entry name" value="HDACs"/>
</dbReference>
<dbReference type="Proteomes" id="UP000290932">
    <property type="component" value="Unassembled WGS sequence"/>
</dbReference>
<dbReference type="PANTHER" id="PTHR10625">
    <property type="entry name" value="HISTONE DEACETYLASE HDAC1-RELATED"/>
    <property type="match status" value="1"/>
</dbReference>
<protein>
    <submittedName>
        <fullName evidence="2">Histone deacetylase</fullName>
    </submittedName>
</protein>
<dbReference type="PANTHER" id="PTHR10625:SF31">
    <property type="entry name" value="HISTONE DEACETYLASE DOMAIN-CONTAINING PROTEIN"/>
    <property type="match status" value="1"/>
</dbReference>
<dbReference type="AlphaFoldDB" id="A0A498H3E0"/>
<accession>A0A498H3E0</accession>
<organism evidence="2 3">
    <name type="scientific">Methanoculleus taiwanensis</name>
    <dbReference type="NCBI Taxonomy" id="1550565"/>
    <lineage>
        <taxon>Archaea</taxon>
        <taxon>Methanobacteriati</taxon>
        <taxon>Methanobacteriota</taxon>
        <taxon>Stenosarchaea group</taxon>
        <taxon>Methanomicrobia</taxon>
        <taxon>Methanomicrobiales</taxon>
        <taxon>Methanomicrobiaceae</taxon>
        <taxon>Methanoculleus</taxon>
    </lineage>
</organism>
<dbReference type="InterPro" id="IPR023801">
    <property type="entry name" value="His_deacetylse_dom"/>
</dbReference>
<comment type="caution">
    <text evidence="2">The sequence shown here is derived from an EMBL/GenBank/DDBJ whole genome shotgun (WGS) entry which is preliminary data.</text>
</comment>
<dbReference type="InterPro" id="IPR023696">
    <property type="entry name" value="Ureohydrolase_dom_sf"/>
</dbReference>
<dbReference type="GO" id="GO:0005737">
    <property type="term" value="C:cytoplasm"/>
    <property type="evidence" value="ECO:0007669"/>
    <property type="project" value="TreeGrafter"/>
</dbReference>
<keyword evidence="3" id="KW-1185">Reference proteome</keyword>
<feature type="domain" description="Histone deacetylase" evidence="1">
    <location>
        <begin position="29"/>
        <end position="282"/>
    </location>
</feature>
<dbReference type="SUPFAM" id="SSF52768">
    <property type="entry name" value="Arginase/deacetylase"/>
    <property type="match status" value="1"/>
</dbReference>
<name>A0A498H3E0_9EURY</name>
<dbReference type="EMBL" id="LHQS01000001">
    <property type="protein sequence ID" value="RXE56658.1"/>
    <property type="molecule type" value="Genomic_DNA"/>
</dbReference>
<dbReference type="GO" id="GO:0040029">
    <property type="term" value="P:epigenetic regulation of gene expression"/>
    <property type="evidence" value="ECO:0007669"/>
    <property type="project" value="TreeGrafter"/>
</dbReference>
<dbReference type="Pfam" id="PF00850">
    <property type="entry name" value="Hist_deacetyl"/>
    <property type="match status" value="1"/>
</dbReference>
<dbReference type="Gene3D" id="3.40.800.20">
    <property type="entry name" value="Histone deacetylase domain"/>
    <property type="match status" value="1"/>
</dbReference>
<gene>
    <name evidence="2" type="ORF">ABH15_00270</name>
</gene>
<dbReference type="GO" id="GO:0004407">
    <property type="term" value="F:histone deacetylase activity"/>
    <property type="evidence" value="ECO:0007669"/>
    <property type="project" value="TreeGrafter"/>
</dbReference>
<evidence type="ECO:0000313" key="3">
    <source>
        <dbReference type="Proteomes" id="UP000290932"/>
    </source>
</evidence>
<sequence length="325" mass="35721">MRCSVVYGDVFARHDMEHHTESGARLRTVLSGVPDGLKWRDPVRASVADLERVHRPQHVRWIREFTSGTYYLDANTYVTGQSFDVASYAAGSASLAVDRSLDGEHCFALVRPPGHHAEADRAMGFCIFNNAAVAAARALESVDRVAILDWDLHHGNGTQAIFYGSDRVLYCSVHEADSFPKTGWVDEVGAGRGRGYTLNAPLLPGSTIADYLAVFRDVFIPAINRFRPDVLIVSAGQDPLFDDEHGRMLLVPSDFQVLTGLLIDEIDMPLSLVLEGGYGPSHGEAIRNIFGALQGRRTDLAGAETEPVRHATDEIVSILKKVQFY</sequence>
<dbReference type="InterPro" id="IPR037138">
    <property type="entry name" value="His_deacetylse_dom_sf"/>
</dbReference>
<dbReference type="RefSeq" id="WP_128692371.1">
    <property type="nucleotide sequence ID" value="NZ_LHQS01000001.1"/>
</dbReference>
<evidence type="ECO:0000259" key="1">
    <source>
        <dbReference type="Pfam" id="PF00850"/>
    </source>
</evidence>
<dbReference type="OrthoDB" id="147549at2157"/>